<comment type="caution">
    <text evidence="3">The sequence shown here is derived from an EMBL/GenBank/DDBJ whole genome shotgun (WGS) entry which is preliminary data.</text>
</comment>
<feature type="transmembrane region" description="Helical" evidence="2">
    <location>
        <begin position="350"/>
        <end position="373"/>
    </location>
</feature>
<feature type="transmembrane region" description="Helical" evidence="2">
    <location>
        <begin position="301"/>
        <end position="330"/>
    </location>
</feature>
<name>A0A4Y8JYX7_9MICO</name>
<evidence type="ECO:0000313" key="4">
    <source>
        <dbReference type="Proteomes" id="UP000297472"/>
    </source>
</evidence>
<feature type="region of interest" description="Disordered" evidence="1">
    <location>
        <begin position="468"/>
        <end position="510"/>
    </location>
</feature>
<reference evidence="3 4" key="1">
    <citation type="submission" date="2019-03" db="EMBL/GenBank/DDBJ databases">
        <title>Genomics of glacier-inhabiting Cryobacterium strains.</title>
        <authorList>
            <person name="Liu Q."/>
            <person name="Xin Y.-H."/>
        </authorList>
    </citation>
    <scope>NUCLEOTIDE SEQUENCE [LARGE SCALE GENOMIC DNA]</scope>
    <source>
        <strain evidence="3 4">TMT1-51</strain>
    </source>
</reference>
<gene>
    <name evidence="3" type="ORF">E3T49_01345</name>
</gene>
<dbReference type="EMBL" id="SOHA01000004">
    <property type="protein sequence ID" value="TFD33784.1"/>
    <property type="molecule type" value="Genomic_DNA"/>
</dbReference>
<protein>
    <recommendedName>
        <fullName evidence="5">Integral membrane protein</fullName>
    </recommendedName>
</protein>
<keyword evidence="2" id="KW-0812">Transmembrane</keyword>
<dbReference type="AlphaFoldDB" id="A0A4Y8JYX7"/>
<dbReference type="OrthoDB" id="4350291at2"/>
<dbReference type="Proteomes" id="UP000297472">
    <property type="component" value="Unassembled WGS sequence"/>
</dbReference>
<evidence type="ECO:0000256" key="2">
    <source>
        <dbReference type="SAM" id="Phobius"/>
    </source>
</evidence>
<dbReference type="RefSeq" id="WP_134422767.1">
    <property type="nucleotide sequence ID" value="NZ_SOHA01000004.1"/>
</dbReference>
<feature type="region of interest" description="Disordered" evidence="1">
    <location>
        <begin position="1"/>
        <end position="21"/>
    </location>
</feature>
<evidence type="ECO:0000256" key="1">
    <source>
        <dbReference type="SAM" id="MobiDB-lite"/>
    </source>
</evidence>
<organism evidence="3 4">
    <name type="scientific">Cryobacterium cryoconiti</name>
    <dbReference type="NCBI Taxonomy" id="1259239"/>
    <lineage>
        <taxon>Bacteria</taxon>
        <taxon>Bacillati</taxon>
        <taxon>Actinomycetota</taxon>
        <taxon>Actinomycetes</taxon>
        <taxon>Micrococcales</taxon>
        <taxon>Microbacteriaceae</taxon>
        <taxon>Cryobacterium</taxon>
    </lineage>
</organism>
<keyword evidence="2" id="KW-0472">Membrane</keyword>
<accession>A0A4Y8JYX7</accession>
<feature type="compositionally biased region" description="Polar residues" evidence="1">
    <location>
        <begin position="7"/>
        <end position="19"/>
    </location>
</feature>
<evidence type="ECO:0008006" key="5">
    <source>
        <dbReference type="Google" id="ProtNLM"/>
    </source>
</evidence>
<keyword evidence="4" id="KW-1185">Reference proteome</keyword>
<proteinExistence type="predicted"/>
<feature type="transmembrane region" description="Helical" evidence="2">
    <location>
        <begin position="438"/>
        <end position="457"/>
    </location>
</feature>
<sequence>MAESDNPEQNNPAQNSLEQTELVRLSRENAILRERLDAVEAASAASAETVPLAGLAAPAAPPPSRQRWRSFLAVVLIAFGVLLAPVAVVSQWTKTVVTDTDTFVATVAPLAEDPAFQTFLVTEIVGVVEEQVDIEALATDLFDGLASLDLPPRAQDALILLEAPAVEGVRSLVRTAAERVVTSDAFANVWEEALRLSQTQIIAALEGDTSSALVISDTGEVGIQLGPIIAEVKQQLLAQGFGLAANIPEIDRTIPIAQSDALVQARTAYQLLNVAGTWLPWVSLTLVAAGVLVARRRSLALIWAGVTLGLSMALLAAGVSVGRFFVVNALSPEYLPSDLAGTVYDSLVPLVYASALSVGLAAVTVAIVAYLAGPFRGAIAVRRLVTDGARHLRASAAGSGVTTGRTGSWLYRARRFIRAAVGIGAAAVALFWRPLTPAVIIWTAVLALIVVLLLELLQRPPAEMLPATTAQAEPGEPGAGESTTADLTETAELPPQSQGATVPVSRDDAD</sequence>
<feature type="transmembrane region" description="Helical" evidence="2">
    <location>
        <begin position="415"/>
        <end position="432"/>
    </location>
</feature>
<evidence type="ECO:0000313" key="3">
    <source>
        <dbReference type="EMBL" id="TFD33784.1"/>
    </source>
</evidence>
<feature type="transmembrane region" description="Helical" evidence="2">
    <location>
        <begin position="71"/>
        <end position="92"/>
    </location>
</feature>
<keyword evidence="2" id="KW-1133">Transmembrane helix</keyword>
<feature type="transmembrane region" description="Helical" evidence="2">
    <location>
        <begin position="278"/>
        <end position="294"/>
    </location>
</feature>